<keyword evidence="6" id="KW-0430">Lectin</keyword>
<dbReference type="InterPro" id="IPR038050">
    <property type="entry name" value="Neuro_actylchol_rec"/>
</dbReference>
<dbReference type="Gene3D" id="1.20.58.390">
    <property type="entry name" value="Neurotransmitter-gated ion-channel transmembrane domain"/>
    <property type="match status" value="1"/>
</dbReference>
<keyword evidence="16" id="KW-0407">Ion channel</keyword>
<comment type="similarity">
    <text evidence="18">Belongs to the immunoglobulin superfamily. SIGLEC (sialic acid binding Ig-like lectin) family.</text>
</comment>
<evidence type="ECO:0000256" key="18">
    <source>
        <dbReference type="ARBA" id="ARBA00038361"/>
    </source>
</evidence>
<evidence type="ECO:0000256" key="14">
    <source>
        <dbReference type="ARBA" id="ARBA00023180"/>
    </source>
</evidence>
<dbReference type="EMBL" id="JAFHDT010000014">
    <property type="protein sequence ID" value="KAI7801207.1"/>
    <property type="molecule type" value="Genomic_DNA"/>
</dbReference>
<feature type="compositionally biased region" description="Polar residues" evidence="19">
    <location>
        <begin position="735"/>
        <end position="753"/>
    </location>
</feature>
<evidence type="ECO:0000256" key="9">
    <source>
        <dbReference type="ARBA" id="ARBA00023018"/>
    </source>
</evidence>
<evidence type="ECO:0000256" key="7">
    <source>
        <dbReference type="ARBA" id="ARBA00022889"/>
    </source>
</evidence>
<dbReference type="GO" id="GO:0007268">
    <property type="term" value="P:chemical synaptic transmission"/>
    <property type="evidence" value="ECO:0007669"/>
    <property type="project" value="UniProtKB-ARBA"/>
</dbReference>
<feature type="chain" id="PRO_5040947814" evidence="21">
    <location>
        <begin position="21"/>
        <end position="944"/>
    </location>
</feature>
<evidence type="ECO:0000256" key="16">
    <source>
        <dbReference type="ARBA" id="ARBA00023303"/>
    </source>
</evidence>
<keyword evidence="11 20" id="KW-0472">Membrane</keyword>
<evidence type="ECO:0000256" key="5">
    <source>
        <dbReference type="ARBA" id="ARBA00022729"/>
    </source>
</evidence>
<feature type="domain" description="Ig-like" evidence="22">
    <location>
        <begin position="638"/>
        <end position="728"/>
    </location>
</feature>
<dbReference type="PROSITE" id="PS50835">
    <property type="entry name" value="IG_LIKE"/>
    <property type="match status" value="4"/>
</dbReference>
<evidence type="ECO:0000259" key="22">
    <source>
        <dbReference type="PROSITE" id="PS50835"/>
    </source>
</evidence>
<dbReference type="GO" id="GO:0034220">
    <property type="term" value="P:monoatomic ion transmembrane transport"/>
    <property type="evidence" value="ECO:0007669"/>
    <property type="project" value="UniProtKB-KW"/>
</dbReference>
<feature type="domain" description="Ig-like" evidence="22">
    <location>
        <begin position="133"/>
        <end position="220"/>
    </location>
</feature>
<dbReference type="InterPro" id="IPR013106">
    <property type="entry name" value="Ig_V-set"/>
</dbReference>
<keyword evidence="15" id="KW-1071">Ligand-gated ion channel</keyword>
<keyword evidence="12" id="KW-1015">Disulfide bond</keyword>
<accession>A0A9W7TPR8</accession>
<keyword evidence="13 23" id="KW-0675">Receptor</keyword>
<keyword evidence="2" id="KW-0813">Transport</keyword>
<dbReference type="SUPFAM" id="SSF90112">
    <property type="entry name" value="Neurotransmitter-gated ion-channel transmembrane pore"/>
    <property type="match status" value="1"/>
</dbReference>
<keyword evidence="14" id="KW-0325">Glycoprotein</keyword>
<dbReference type="SMART" id="SM00409">
    <property type="entry name" value="IG"/>
    <property type="match status" value="5"/>
</dbReference>
<dbReference type="InterPro" id="IPR003599">
    <property type="entry name" value="Ig_sub"/>
</dbReference>
<dbReference type="Gene3D" id="2.60.40.10">
    <property type="entry name" value="Immunoglobulins"/>
    <property type="match status" value="5"/>
</dbReference>
<protein>
    <submittedName>
        <fullName evidence="23">Neuronal acetylcholine receptor subunit alpha-10</fullName>
    </submittedName>
</protein>
<feature type="signal peptide" evidence="21">
    <location>
        <begin position="1"/>
        <end position="20"/>
    </location>
</feature>
<keyword evidence="8 20" id="KW-1133">Transmembrane helix</keyword>
<dbReference type="SUPFAM" id="SSF48726">
    <property type="entry name" value="Immunoglobulin"/>
    <property type="match status" value="5"/>
</dbReference>
<keyword evidence="7" id="KW-0130">Cell adhesion</keyword>
<feature type="compositionally biased region" description="Acidic residues" evidence="19">
    <location>
        <begin position="852"/>
        <end position="865"/>
    </location>
</feature>
<feature type="domain" description="Ig-like" evidence="22">
    <location>
        <begin position="561"/>
        <end position="636"/>
    </location>
</feature>
<dbReference type="InterPro" id="IPR006029">
    <property type="entry name" value="Neurotrans-gated_channel_TM"/>
</dbReference>
<evidence type="ECO:0000256" key="17">
    <source>
        <dbReference type="ARBA" id="ARBA00034099"/>
    </source>
</evidence>
<organism evidence="23 24">
    <name type="scientific">Triplophysa rosa</name>
    <name type="common">Cave loach</name>
    <dbReference type="NCBI Taxonomy" id="992332"/>
    <lineage>
        <taxon>Eukaryota</taxon>
        <taxon>Metazoa</taxon>
        <taxon>Chordata</taxon>
        <taxon>Craniata</taxon>
        <taxon>Vertebrata</taxon>
        <taxon>Euteleostomi</taxon>
        <taxon>Actinopterygii</taxon>
        <taxon>Neopterygii</taxon>
        <taxon>Teleostei</taxon>
        <taxon>Ostariophysi</taxon>
        <taxon>Cypriniformes</taxon>
        <taxon>Nemacheilidae</taxon>
        <taxon>Triplophysa</taxon>
    </lineage>
</organism>
<evidence type="ECO:0000256" key="21">
    <source>
        <dbReference type="SAM" id="SignalP"/>
    </source>
</evidence>
<feature type="domain" description="Ig-like" evidence="22">
    <location>
        <begin position="222"/>
        <end position="312"/>
    </location>
</feature>
<dbReference type="GO" id="GO:0097060">
    <property type="term" value="C:synaptic membrane"/>
    <property type="evidence" value="ECO:0007669"/>
    <property type="project" value="UniProtKB-SubCell"/>
</dbReference>
<evidence type="ECO:0000256" key="19">
    <source>
        <dbReference type="SAM" id="MobiDB-lite"/>
    </source>
</evidence>
<dbReference type="Pfam" id="PF07686">
    <property type="entry name" value="V-set"/>
    <property type="match status" value="1"/>
</dbReference>
<keyword evidence="24" id="KW-1185">Reference proteome</keyword>
<comment type="subcellular location">
    <subcellularLocation>
        <location evidence="1">Membrane</location>
        <topology evidence="1">Single-pass membrane protein</topology>
    </subcellularLocation>
    <subcellularLocation>
        <location evidence="17">Synaptic cell membrane</location>
        <topology evidence="17">Multi-pass membrane protein</topology>
    </subcellularLocation>
</comment>
<keyword evidence="5 21" id="KW-0732">Signal</keyword>
<evidence type="ECO:0000313" key="23">
    <source>
        <dbReference type="EMBL" id="KAI7801207.1"/>
    </source>
</evidence>
<dbReference type="Pfam" id="PF08205">
    <property type="entry name" value="C2-set_2"/>
    <property type="match status" value="1"/>
</dbReference>
<dbReference type="CDD" id="cd19051">
    <property type="entry name" value="LGIC_TM_cation"/>
    <property type="match status" value="1"/>
</dbReference>
<feature type="region of interest" description="Disordered" evidence="19">
    <location>
        <begin position="885"/>
        <end position="944"/>
    </location>
</feature>
<evidence type="ECO:0000256" key="10">
    <source>
        <dbReference type="ARBA" id="ARBA00023065"/>
    </source>
</evidence>
<feature type="region of interest" description="Disordered" evidence="19">
    <location>
        <begin position="831"/>
        <end position="868"/>
    </location>
</feature>
<dbReference type="GO" id="GO:0033691">
    <property type="term" value="F:sialic acid binding"/>
    <property type="evidence" value="ECO:0007669"/>
    <property type="project" value="TreeGrafter"/>
</dbReference>
<feature type="compositionally biased region" description="Polar residues" evidence="19">
    <location>
        <begin position="831"/>
        <end position="849"/>
    </location>
</feature>
<name>A0A9W7TPR8_TRIRA</name>
<keyword evidence="9" id="KW-0770">Synapse</keyword>
<evidence type="ECO:0000256" key="1">
    <source>
        <dbReference type="ARBA" id="ARBA00004167"/>
    </source>
</evidence>
<dbReference type="InterPro" id="IPR051036">
    <property type="entry name" value="SIGLEC"/>
</dbReference>
<feature type="compositionally biased region" description="Basic and acidic residues" evidence="19">
    <location>
        <begin position="888"/>
        <end position="928"/>
    </location>
</feature>
<dbReference type="InterPro" id="IPR013162">
    <property type="entry name" value="CD80_C2-set"/>
</dbReference>
<dbReference type="Proteomes" id="UP001059041">
    <property type="component" value="Linkage Group LG14"/>
</dbReference>
<evidence type="ECO:0000256" key="6">
    <source>
        <dbReference type="ARBA" id="ARBA00022734"/>
    </source>
</evidence>
<evidence type="ECO:0000256" key="2">
    <source>
        <dbReference type="ARBA" id="ARBA00022448"/>
    </source>
</evidence>
<comment type="caution">
    <text evidence="23">The sequence shown here is derived from an EMBL/GenBank/DDBJ whole genome shotgun (WGS) entry which is preliminary data.</text>
</comment>
<dbReference type="GO" id="GO:0007155">
    <property type="term" value="P:cell adhesion"/>
    <property type="evidence" value="ECO:0007669"/>
    <property type="project" value="UniProtKB-KW"/>
</dbReference>
<gene>
    <name evidence="23" type="ORF">IRJ41_025607</name>
</gene>
<evidence type="ECO:0000256" key="11">
    <source>
        <dbReference type="ARBA" id="ARBA00023136"/>
    </source>
</evidence>
<dbReference type="InterPro" id="IPR036719">
    <property type="entry name" value="Neuro-gated_channel_TM_sf"/>
</dbReference>
<sequence>MQIISSCTILLMMILNIVCAEKKSCNFTFTPAKITAVPGLCVLVSCTFACPDTTTSTETIMWKIILKNKTTEKDIETERFKMLEPDPNKNNCSFILEDIEADDAGEYTFRVRDAERNQIKTNTKVKIIIQDEPVIEVPPLREHEQANLSCSAPSPCPETPPHITWWITKREGKITEVKNDTTFTTSEVFYNSTLTFTPTSDLHNATVGCDVSYGNKINISTRRIIEVMHVKTLRILGNDTVKEGETLNLSCTPDSHPASSVPLWIFIGTTDKLQNISGENLSYTNVSKKHGGKYVCAVAYMNVLLTTSININIINSGEKVSLGVTVMLALTVFQLLVAEIMPPSENVPLIGKYYIATMTMINASTALTIFIMNIHHCGPEAKPVPNWAKKFILQYLARICFIYEVGENCMTAQPETSDHQPPKPPDSSHMNGCAGKDDVLFQFDRRQDTTPPRFPEDQSQMMSPCSLGKQPTCRYGAWREGAFVSMDYGGGAGEIGKVTGGGGDGDRDDGSKRPCMCEQQVLMRNIEYVANCYRDQRATAKRTGEWKKVAKEQFPGEKDEPVIEVPPLREHEQAKLSCSAPSPCPETPPHITWWITKREGKSEVFYNSTLTFTPTSDLHNATVGCDVSYGNKINISTRRIIEVMHVKTLRILGNDTVKEGETLNLSCTPDSHPASSVPLWIFIGTTDKLQNISGENLSYTNVSKKHGGKYVCAVAYMNVLLTTSININIINNSNETKNPDNPENQNMTGTDTKDTNVTSNIIIAFLDFMAHTTTHVFLMGMATSAIIFSVLLCCWVSCKRAKKPKVQTAPADSAVNLKMVQTNIDLTVTNEQTPLHNQSDAGMSNTPVESTGGEEESEAGGAEDGEAGKAAAGDVDYAAIDYSLLKKKSPEEGESKSMDTEYAEIKRDGKGRNALQNEHDHTEDQKQNEEEELYSNPDALKGQA</sequence>
<feature type="transmembrane region" description="Helical" evidence="20">
    <location>
        <begin position="776"/>
        <end position="798"/>
    </location>
</feature>
<dbReference type="PANTHER" id="PTHR12035">
    <property type="entry name" value="SIALIC ACID BINDING IMMUNOGLOBULIN-LIKE LECTIN"/>
    <property type="match status" value="1"/>
</dbReference>
<evidence type="ECO:0000256" key="20">
    <source>
        <dbReference type="SAM" id="Phobius"/>
    </source>
</evidence>
<evidence type="ECO:0000256" key="15">
    <source>
        <dbReference type="ARBA" id="ARBA00023286"/>
    </source>
</evidence>
<keyword evidence="4 20" id="KW-0812">Transmembrane</keyword>
<dbReference type="InterPro" id="IPR013783">
    <property type="entry name" value="Ig-like_fold"/>
</dbReference>
<dbReference type="InterPro" id="IPR036179">
    <property type="entry name" value="Ig-like_dom_sf"/>
</dbReference>
<evidence type="ECO:0000256" key="12">
    <source>
        <dbReference type="ARBA" id="ARBA00023157"/>
    </source>
</evidence>
<reference evidence="23" key="1">
    <citation type="submission" date="2021-02" db="EMBL/GenBank/DDBJ databases">
        <title>Comparative genomics reveals that relaxation of natural selection precedes convergent phenotypic evolution of cavefish.</title>
        <authorList>
            <person name="Peng Z."/>
        </authorList>
    </citation>
    <scope>NUCLEOTIDE SEQUENCE</scope>
    <source>
        <tissue evidence="23">Muscle</tissue>
    </source>
</reference>
<evidence type="ECO:0000256" key="4">
    <source>
        <dbReference type="ARBA" id="ARBA00022692"/>
    </source>
</evidence>
<evidence type="ECO:0000256" key="3">
    <source>
        <dbReference type="ARBA" id="ARBA00022475"/>
    </source>
</evidence>
<dbReference type="Pfam" id="PF02932">
    <property type="entry name" value="Neur_chan_memb"/>
    <property type="match status" value="1"/>
</dbReference>
<proteinExistence type="inferred from homology"/>
<evidence type="ECO:0000256" key="8">
    <source>
        <dbReference type="ARBA" id="ARBA00022989"/>
    </source>
</evidence>
<dbReference type="AlphaFoldDB" id="A0A9W7TPR8"/>
<feature type="region of interest" description="Disordered" evidence="19">
    <location>
        <begin position="733"/>
        <end position="753"/>
    </location>
</feature>
<dbReference type="PANTHER" id="PTHR12035:SF128">
    <property type="entry name" value="BRANCHED CHAIN KETO ACID DEHYDROGENASE E1 SUBUNIT BETA,-LIKE-RELATED"/>
    <property type="match status" value="1"/>
</dbReference>
<dbReference type="InterPro" id="IPR007110">
    <property type="entry name" value="Ig-like_dom"/>
</dbReference>
<dbReference type="GO" id="GO:0030246">
    <property type="term" value="F:carbohydrate binding"/>
    <property type="evidence" value="ECO:0007669"/>
    <property type="project" value="UniProtKB-KW"/>
</dbReference>
<keyword evidence="3" id="KW-1003">Cell membrane</keyword>
<keyword evidence="10" id="KW-0406">Ion transport</keyword>
<evidence type="ECO:0000256" key="13">
    <source>
        <dbReference type="ARBA" id="ARBA00023170"/>
    </source>
</evidence>
<evidence type="ECO:0000313" key="24">
    <source>
        <dbReference type="Proteomes" id="UP001059041"/>
    </source>
</evidence>
<dbReference type="FunFam" id="1.20.58.390:FF:000009">
    <property type="entry name" value="Cholinergic receptor nicotinic alpha 9 subunit"/>
    <property type="match status" value="1"/>
</dbReference>